<reference evidence="3 4" key="1">
    <citation type="journal article" date="2024" name="Science">
        <title>Giant polyketide synthase enzymes in the biosynthesis of giant marine polyether toxins.</title>
        <authorList>
            <person name="Fallon T.R."/>
            <person name="Shende V.V."/>
            <person name="Wierzbicki I.H."/>
            <person name="Pendleton A.L."/>
            <person name="Watervoot N.F."/>
            <person name="Auber R.P."/>
            <person name="Gonzalez D.J."/>
            <person name="Wisecaver J.H."/>
            <person name="Moore B.S."/>
        </authorList>
    </citation>
    <scope>NUCLEOTIDE SEQUENCE [LARGE SCALE GENOMIC DNA]</scope>
    <source>
        <strain evidence="3 4">12B1</strain>
    </source>
</reference>
<dbReference type="InterPro" id="IPR010869">
    <property type="entry name" value="DUF1501"/>
</dbReference>
<feature type="region of interest" description="Disordered" evidence="1">
    <location>
        <begin position="1"/>
        <end position="52"/>
    </location>
</feature>
<dbReference type="InterPro" id="IPR014917">
    <property type="entry name" value="DUF1800"/>
</dbReference>
<evidence type="ECO:0000256" key="1">
    <source>
        <dbReference type="SAM" id="MobiDB-lite"/>
    </source>
</evidence>
<dbReference type="Pfam" id="PF07394">
    <property type="entry name" value="DUF1501"/>
    <property type="match status" value="1"/>
</dbReference>
<keyword evidence="2" id="KW-0812">Transmembrane</keyword>
<feature type="compositionally biased region" description="Pro residues" evidence="1">
    <location>
        <begin position="400"/>
        <end position="554"/>
    </location>
</feature>
<comment type="caution">
    <text evidence="3">The sequence shown here is derived from an EMBL/GenBank/DDBJ whole genome shotgun (WGS) entry which is preliminary data.</text>
</comment>
<feature type="transmembrane region" description="Helical" evidence="2">
    <location>
        <begin position="61"/>
        <end position="85"/>
    </location>
</feature>
<keyword evidence="2" id="KW-0472">Membrane</keyword>
<evidence type="ECO:0000256" key="2">
    <source>
        <dbReference type="SAM" id="Phobius"/>
    </source>
</evidence>
<protein>
    <submittedName>
        <fullName evidence="3">Uncharacterized protein</fullName>
    </submittedName>
</protein>
<evidence type="ECO:0000313" key="3">
    <source>
        <dbReference type="EMBL" id="KAL1499735.1"/>
    </source>
</evidence>
<accession>A0AB34IIQ1</accession>
<keyword evidence="4" id="KW-1185">Reference proteome</keyword>
<dbReference type="Proteomes" id="UP001515480">
    <property type="component" value="Unassembled WGS sequence"/>
</dbReference>
<dbReference type="PANTHER" id="PTHR43737">
    <property type="entry name" value="BLL7424 PROTEIN"/>
    <property type="match status" value="1"/>
</dbReference>
<keyword evidence="2" id="KW-1133">Transmembrane helix</keyword>
<evidence type="ECO:0000313" key="4">
    <source>
        <dbReference type="Proteomes" id="UP001515480"/>
    </source>
</evidence>
<proteinExistence type="predicted"/>
<name>A0AB34IIQ1_PRYPA</name>
<dbReference type="PRINTS" id="PR01217">
    <property type="entry name" value="PRICHEXTENSN"/>
</dbReference>
<dbReference type="PANTHER" id="PTHR43737:SF1">
    <property type="entry name" value="DUF1501 DOMAIN-CONTAINING PROTEIN"/>
    <property type="match status" value="1"/>
</dbReference>
<gene>
    <name evidence="3" type="ORF">AB1Y20_012422</name>
</gene>
<feature type="region of interest" description="Disordered" evidence="1">
    <location>
        <begin position="391"/>
        <end position="564"/>
    </location>
</feature>
<dbReference type="EMBL" id="JBGBPQ010000024">
    <property type="protein sequence ID" value="KAL1499735.1"/>
    <property type="molecule type" value="Genomic_DNA"/>
</dbReference>
<sequence length="2457" mass="262870">MIKRNSSKQLPEEVLEEREPFRAEALPSTPPRQPRTAVPPTSHAALKSSPPRAARCHRTGVLLLALLALLLGGGAVAALLSTGFLSSSSSPSAAPAAPPPPPLAAASTLTLTLDDAPSLARLAAANTSGASLAANLSSAGHSLASLSLLCSSSLSLDYDPARIAPSNLTAAVRAVLCDDACVLSPARRRLSLLPPARRRLSLGAELRLRLERSLRPQTTLAHAMRTPSAEELAAAAGADASALAVLSVSLLQLTVTIGLPHSAPSAPSLADGVGAALAVPPPLLRARLSAPPAAPPPLPPPPPPSPPPPLCVEAHRCCAVLFLGGPAQQCAPVPIWDFAAWSHPGGEVPSAAFNSPSFCGSVRYGWRAKGGHASVSTNPEADAPLLTGGAAKAGLYTDPSCPPPAPPPSPPPPPPSPPPPPPPSPSPPPLPPRPAAPPPPPPPRPPPPRPPPSPCPTPPPPAPPPPSPRAPPPRRPPLAPPPPSSPPLPPPPLAPPAVPQGAPARPPPPPLPPPPPAPPPPLAPPPSPPPPSPTPSRPPPSLPPLPPPPAPPSFPLTLQPGEAAVPLSSPGELLLLSRVDAGGAALRAARSYDGHAWEAVPPLLHAVACAAACTTQVPADAVFRIDRHETAAVAANASASRLLSQATFGPTRAEVGALAEQLAREEEGRRLDEGGRTAIERWIEEQMALPPTLHREYYRRRVNPRGAHAVPLGGVRTACDEGSRWHRFALRSSDEAQTLTVAPAADGRLALSVGGELRTEVEGGATRLVAGGAYVVCSVEERVGGEVELTNRSSCAAALAMPNPPVNLTHPEQSRTMFFAAADVALLRVPHAPDVRILSRRRVPCPLATQGATTFATLDGALYLHDRRLFMVENTLDRPANTSALGYAASSCPGVVKTFLNEHSCVRQASCAPLQYTTALFTLNESIVRDFYELSFKQVYIVRSLRLEEPYDESPCRAAASRWVRKSGACAPADTPLDNQTRAAIVGALSRSNDPNPFLRDVTVGEEGCAAVVDGVASMGARLTINGSCWQHTHHENYDVRDLSYWSVAHDGNDDARRANQPNPITKWAAAGLVELHFPSHHAMSRWESRRQWLPLLGRLGDTVDFRALPTSVQSEEMARKLDALAVRVEDGSESCGSPGEVGSSPQLGSWYRAFFTNDDDGARSLEYQYAGSRAGKQVLWTNVALTAADQLRQRMAWALSQVVVVGEDGTNRASNNELWHAWYDIFVRHAFGNYRDVLREVSFSPLMAEYLTYHRNKAYDVTGTFPDENYAREVMQLFSIGLWELHADGTPRLDGAGEPLPTYDNDDIIAFSRVWTGFDRQASRGNLECPDGIWCSNFIDPMQIRPAWRDVLPKTDLSGGHLGDGYPLCVELPPRAFLRVGARYVYLGYSRHPRLQEDPASYETHERELQLNRSHSALYARLCAADGAGECTFPSEVRLDANLPCDGAECEVETARVVQLPHGDAQLFYEYVRTPCVHLAFYEAAATVKVRWHNVQCADPRATVAGAACCAARSWEGEGECVYVGERTSFAAAAARCAAAAAPMCDERLSRATDACGYERTHVWLDAPCDVRAQVYADGRVGVVHASPSSSHNSPPTFRLDSANKFAVRWADGRFPRAADGCDANATGCAPRGATCVCPFNVTRAAVFAAPPAEAEALAQLHVGAPPPHAHDEGTYSRCAAPACAAGVEAYVHAASAAVDERTIFKLTARGRELHLANVRSDVRIGNFSFRNPPHFNEWVERTVRDAHNEVEALLDHLFHHPNVPPFLATRLIQRFTTSNPSPRYVGAVSAAFSSGAYGGRVYSGSYGDLAAALAAVLLDREARAPTLDADGAHGKLREPLLKVVHFLRAMEYASDGREVELYEMSDAVGQAAHASPSVFSFFLPEYQPSGAVADAALVAPEAQVGTAPLMISYLNGMTSLVERGLSRCWDGFGAWRGACVADGRLTFAPSAAGAPAVVDELALLLTRGSLAPHTRAVIEAAYAAELAAEGEAAALRRAQSLFAASAEFHADAYNQLLQTERTLSPTQVSLNRPYKAVVVLFMSGAADTFNMLVPHSQCAQGSPAYASLDMEYEGVRTLAALSKSDLLPISSRSDQQPCGTFGVHPALPFVRQLYEEGEGAFVANVGALVEPVSKEEYRAKSKALPPSLFAHNIMQRAAWSVHAQYGAAKGLLGRIVDQLRTRPEPYAAELYSISGTNKMVEANTHPGPNFIDRTRGVPRFRYLDDLASDLANLTSRQSGSIFAETHAQLLNSTLETTERVGGLLDEVELTQTFSTTSISRQFQQVAKLIKFRKYNLTERDAFYVELGGFDTHSNMLEDLHENFEQINEALRSFVLEMRAQGVWDDVVVVTSSDFGRTLTSNGLGTDHAWGGNHVVLGGSLNGSQIFGQYPRGLDDDAELNIGRGRLIPTMSWEGMWAPIARWFGVDEDAMPTVLPNEHKFDNIIPKEMLFKESAS</sequence>
<organism evidence="3 4">
    <name type="scientific">Prymnesium parvum</name>
    <name type="common">Toxic golden alga</name>
    <dbReference type="NCBI Taxonomy" id="97485"/>
    <lineage>
        <taxon>Eukaryota</taxon>
        <taxon>Haptista</taxon>
        <taxon>Haptophyta</taxon>
        <taxon>Prymnesiophyceae</taxon>
        <taxon>Prymnesiales</taxon>
        <taxon>Prymnesiaceae</taxon>
        <taxon>Prymnesium</taxon>
    </lineage>
</organism>
<dbReference type="Pfam" id="PF08811">
    <property type="entry name" value="DUF1800"/>
    <property type="match status" value="2"/>
</dbReference>